<evidence type="ECO:0000259" key="8">
    <source>
        <dbReference type="Pfam" id="PF00432"/>
    </source>
</evidence>
<evidence type="ECO:0000256" key="4">
    <source>
        <dbReference type="ARBA" id="ARBA00022679"/>
    </source>
</evidence>
<dbReference type="GO" id="GO:0004662">
    <property type="term" value="F:CAAX-protein geranylgeranyltransferase activity"/>
    <property type="evidence" value="ECO:0007669"/>
    <property type="project" value="TreeGrafter"/>
</dbReference>
<dbReference type="Gene3D" id="1.50.10.20">
    <property type="match status" value="2"/>
</dbReference>
<comment type="caution">
    <text evidence="9">The sequence shown here is derived from an EMBL/GenBank/DDBJ whole genome shotgun (WGS) entry which is preliminary data.</text>
</comment>
<dbReference type="SUPFAM" id="SSF48239">
    <property type="entry name" value="Terpenoid cyclases/Protein prenyltransferases"/>
    <property type="match status" value="1"/>
</dbReference>
<keyword evidence="4 9" id="KW-0808">Transferase</keyword>
<evidence type="ECO:0000256" key="7">
    <source>
        <dbReference type="ARBA" id="ARBA00022833"/>
    </source>
</evidence>
<geneLocation type="plasmid" evidence="9">
    <name>pRSSL1</name>
</geneLocation>
<evidence type="ECO:0000256" key="1">
    <source>
        <dbReference type="ARBA" id="ARBA00001947"/>
    </source>
</evidence>
<dbReference type="PATRIC" id="fig|1200793.3.peg.2100"/>
<evidence type="ECO:0000256" key="6">
    <source>
        <dbReference type="ARBA" id="ARBA00022737"/>
    </source>
</evidence>
<evidence type="ECO:0000256" key="3">
    <source>
        <dbReference type="ARBA" id="ARBA00022602"/>
    </source>
</evidence>
<feature type="domain" description="Prenyltransferase alpha-alpha toroid" evidence="8">
    <location>
        <begin position="459"/>
        <end position="679"/>
    </location>
</feature>
<dbReference type="PANTHER" id="PTHR11774:SF4">
    <property type="entry name" value="GERANYLGERANYL TRANSFERASE TYPE-1 SUBUNIT BETA"/>
    <property type="match status" value="1"/>
</dbReference>
<keyword evidence="3" id="KW-0637">Prenyltransferase</keyword>
<dbReference type="Proteomes" id="UP000006983">
    <property type="component" value="Unassembled WGS sequence"/>
</dbReference>
<reference evidence="9 10" key="1">
    <citation type="journal article" date="2012" name="J. Bacteriol.">
        <title>Genome Sequence of the Lantibiotic Bacteriocin Producer Streptococcus salivarius Strain K12.</title>
        <authorList>
            <person name="Barretto C."/>
            <person name="Alvarez-Martin P."/>
            <person name="Foata F."/>
            <person name="Renault P."/>
            <person name="Berger B."/>
        </authorList>
    </citation>
    <scope>NUCLEOTIDE SEQUENCE [LARGE SCALE GENOMIC DNA]</scope>
    <source>
        <strain evidence="9 10">K12</strain>
        <plasmid evidence="9">pRSSL1</plasmid>
    </source>
</reference>
<dbReference type="EC" id="2.5.1.-" evidence="9"/>
<dbReference type="AlphaFoldDB" id="J7TEZ2"/>
<name>J7TEZ2_STRSL</name>
<organism evidence="9 10">
    <name type="scientific">Streptococcus salivarius K12</name>
    <dbReference type="NCBI Taxonomy" id="1200793"/>
    <lineage>
        <taxon>Bacteria</taxon>
        <taxon>Bacillati</taxon>
        <taxon>Bacillota</taxon>
        <taxon>Bacilli</taxon>
        <taxon>Lactobacillales</taxon>
        <taxon>Streptococcaceae</taxon>
        <taxon>Streptococcus</taxon>
    </lineage>
</organism>
<accession>J7TEZ2</accession>
<gene>
    <name evidence="9" type="ORF">RSSL_00049</name>
</gene>
<dbReference type="Pfam" id="PF00432">
    <property type="entry name" value="Prenyltrans"/>
    <property type="match status" value="1"/>
</dbReference>
<keyword evidence="7" id="KW-0862">Zinc</keyword>
<evidence type="ECO:0000313" key="10">
    <source>
        <dbReference type="Proteomes" id="UP000006983"/>
    </source>
</evidence>
<dbReference type="PANTHER" id="PTHR11774">
    <property type="entry name" value="GERANYLGERANYL TRANSFERASE TYPE BETA SUBUNIT"/>
    <property type="match status" value="1"/>
</dbReference>
<keyword evidence="5" id="KW-0479">Metal-binding</keyword>
<evidence type="ECO:0000313" key="9">
    <source>
        <dbReference type="EMBL" id="EJO15291.1"/>
    </source>
</evidence>
<dbReference type="GO" id="GO:0005953">
    <property type="term" value="C:CAAX-protein geranylgeranyltransferase complex"/>
    <property type="evidence" value="ECO:0007669"/>
    <property type="project" value="TreeGrafter"/>
</dbReference>
<keyword evidence="9" id="KW-0614">Plasmid</keyword>
<evidence type="ECO:0000256" key="2">
    <source>
        <dbReference type="ARBA" id="ARBA00010497"/>
    </source>
</evidence>
<comment type="similarity">
    <text evidence="2">Belongs to the protein prenyltransferase subunit beta family.</text>
</comment>
<dbReference type="EMBL" id="ALIF01000007">
    <property type="protein sequence ID" value="EJO15291.1"/>
    <property type="molecule type" value="Genomic_DNA"/>
</dbReference>
<comment type="cofactor">
    <cofactor evidence="1">
        <name>Zn(2+)</name>
        <dbReference type="ChEBI" id="CHEBI:29105"/>
    </cofactor>
</comment>
<evidence type="ECO:0000256" key="5">
    <source>
        <dbReference type="ARBA" id="ARBA00022723"/>
    </source>
</evidence>
<dbReference type="InterPro" id="IPR001330">
    <property type="entry name" value="Prenyltrans"/>
</dbReference>
<proteinExistence type="inferred from homology"/>
<dbReference type="InterPro" id="IPR008930">
    <property type="entry name" value="Terpenoid_cyclase/PrenylTrfase"/>
</dbReference>
<dbReference type="RefSeq" id="WP_002892361.1">
    <property type="nucleotide sequence ID" value="NZ_ALIF01000007.1"/>
</dbReference>
<protein>
    <submittedName>
        <fullName evidence="9">Geranylgeranyl transferase type II beta subunit</fullName>
        <ecNumber evidence="9">2.5.1.-</ecNumber>
    </submittedName>
</protein>
<keyword evidence="6" id="KW-0677">Repeat</keyword>
<keyword evidence="10" id="KW-1185">Reference proteome</keyword>
<dbReference type="InterPro" id="IPR045089">
    <property type="entry name" value="PGGT1B-like"/>
</dbReference>
<sequence>MKQYGQLIYEYFKTNFIDDKNGGIYSAVVGNEVVTEDKLLLNTSLALLTAVTYEDLETAVKQYEDLNLFLSEKNRCEVLESSSVSVDIGKVISLQTELITTLSLLSYGTFISDTQILLTAKEYFQKVSNKALENNFASIISVDGDILLSDQRALNIILGVYISNEMQLSFLNRKYLDRFQQFKSVDGGLWSFLDSSNRPLRNKGKLLIDNACTLLLNSAIVDTNETMNFIDKNYKHPEGGYWNKIDKNNKVSVDNTTSYYTFNSSPFPYKSMLDHAILVYALSKKNRNSIVYKRSLSELLRYYDLKNSGVFLGGGNWFSTPVTPTVPLARLVMVPPHTVGAFSVGNTSYLPLHEKNATVQLVSSLALKGINKIEIDYPTKIKEVSFSPLDTSLKYISSGQLTNSHIDIEKYKLWLEKTKSGFGYGLTPYQSPLGFKSDRSPQNFSAMHVISDKSVLYEEIPDKDNIFLTMKAAQNKDGGFGEQAGVVSELFTTYCVVATSFILKNKNYNIKKCLDFVKSCQNDDGGFGNAPGYPSDIWHTNFGVLILHLLNSEANFPEKLIQYLVSAQNEDGGFAVFPNLSSEVFSTFRAIDSLRLLDIEIPNKERVISWLQSMQDVNEGGFHISENKPISFVGSYHAIAALYLLDTLPINIEKIKIWFGNHQAKDGGFSKLLHHPSDTTDEGFISLHASYMLEQKINPYWIAIIT</sequence>
<dbReference type="GO" id="GO:0046872">
    <property type="term" value="F:metal ion binding"/>
    <property type="evidence" value="ECO:0007669"/>
    <property type="project" value="UniProtKB-KW"/>
</dbReference>